<organism evidence="4 5">
    <name type="scientific">Diabrotica balteata</name>
    <name type="common">Banded cucumber beetle</name>
    <dbReference type="NCBI Taxonomy" id="107213"/>
    <lineage>
        <taxon>Eukaryota</taxon>
        <taxon>Metazoa</taxon>
        <taxon>Ecdysozoa</taxon>
        <taxon>Arthropoda</taxon>
        <taxon>Hexapoda</taxon>
        <taxon>Insecta</taxon>
        <taxon>Pterygota</taxon>
        <taxon>Neoptera</taxon>
        <taxon>Endopterygota</taxon>
        <taxon>Coleoptera</taxon>
        <taxon>Polyphaga</taxon>
        <taxon>Cucujiformia</taxon>
        <taxon>Chrysomeloidea</taxon>
        <taxon>Chrysomelidae</taxon>
        <taxon>Galerucinae</taxon>
        <taxon>Diabroticina</taxon>
        <taxon>Diabroticites</taxon>
        <taxon>Diabrotica</taxon>
    </lineage>
</organism>
<keyword evidence="5" id="KW-1185">Reference proteome</keyword>
<proteinExistence type="predicted"/>
<keyword evidence="1" id="KW-0862">Zinc</keyword>
<evidence type="ECO:0000259" key="3">
    <source>
        <dbReference type="PROSITE" id="PS50157"/>
    </source>
</evidence>
<evidence type="ECO:0000313" key="5">
    <source>
        <dbReference type="Proteomes" id="UP001153709"/>
    </source>
</evidence>
<keyword evidence="1" id="KW-0479">Metal-binding</keyword>
<feature type="compositionally biased region" description="Basic and acidic residues" evidence="2">
    <location>
        <begin position="88"/>
        <end position="111"/>
    </location>
</feature>
<evidence type="ECO:0000313" key="4">
    <source>
        <dbReference type="EMBL" id="CAG9840422.1"/>
    </source>
</evidence>
<dbReference type="AlphaFoldDB" id="A0A9N9TBQ5"/>
<dbReference type="EMBL" id="OU898284">
    <property type="protein sequence ID" value="CAG9840422.1"/>
    <property type="molecule type" value="Genomic_DNA"/>
</dbReference>
<dbReference type="InterPro" id="IPR013087">
    <property type="entry name" value="Znf_C2H2_type"/>
</dbReference>
<dbReference type="SMART" id="SM00355">
    <property type="entry name" value="ZnF_C2H2"/>
    <property type="match status" value="4"/>
</dbReference>
<accession>A0A9N9TBQ5</accession>
<name>A0A9N9TBQ5_DIABA</name>
<dbReference type="Gene3D" id="3.30.160.60">
    <property type="entry name" value="Classic Zinc Finger"/>
    <property type="match status" value="1"/>
</dbReference>
<feature type="region of interest" description="Disordered" evidence="2">
    <location>
        <begin position="50"/>
        <end position="114"/>
    </location>
</feature>
<dbReference type="GO" id="GO:0008270">
    <property type="term" value="F:zinc ion binding"/>
    <property type="evidence" value="ECO:0007669"/>
    <property type="project" value="UniProtKB-KW"/>
</dbReference>
<feature type="domain" description="C2H2-type" evidence="3">
    <location>
        <begin position="245"/>
        <end position="272"/>
    </location>
</feature>
<reference evidence="4" key="1">
    <citation type="submission" date="2022-01" db="EMBL/GenBank/DDBJ databases">
        <authorList>
            <person name="King R."/>
        </authorList>
    </citation>
    <scope>NUCLEOTIDE SEQUENCE</scope>
</reference>
<feature type="compositionally biased region" description="Basic and acidic residues" evidence="2">
    <location>
        <begin position="52"/>
        <end position="64"/>
    </location>
</feature>
<keyword evidence="1" id="KW-0863">Zinc-finger</keyword>
<sequence length="306" mass="35698">MELQFMFNENTTYTDSSTYPGTLNNVDLELAIDMVPAYILMRPPHTVNVETTSHKEQDILRDPLEVTNTDETNTDETYTDETNTGETNTDKTKTNETKTNREKPESKKSTSKENTGPKIIEKYKNPFDYFVFENNLLSAYALKKRSLVEKEMQTASTNDVLWDCKICCKEHDCKESLFDHYEMHKIVADQLEDKSEDKEETDDNFTLMDSDKDDEKVTCDLCLLTFKNKCSYYGHIQRAHRIKDNYCEICKRNYANEYSLSIHNATHSSDPKTFVCVVCKNFSTQITDSLFLHIRSEHVLRKYDLY</sequence>
<dbReference type="PROSITE" id="PS50157">
    <property type="entry name" value="ZINC_FINGER_C2H2_2"/>
    <property type="match status" value="1"/>
</dbReference>
<dbReference type="PROSITE" id="PS00028">
    <property type="entry name" value="ZINC_FINGER_C2H2_1"/>
    <property type="match status" value="2"/>
</dbReference>
<evidence type="ECO:0000256" key="2">
    <source>
        <dbReference type="SAM" id="MobiDB-lite"/>
    </source>
</evidence>
<protein>
    <recommendedName>
        <fullName evidence="3">C2H2-type domain-containing protein</fullName>
    </recommendedName>
</protein>
<gene>
    <name evidence="4" type="ORF">DIABBA_LOCUS13065</name>
</gene>
<evidence type="ECO:0000256" key="1">
    <source>
        <dbReference type="PROSITE-ProRule" id="PRU00042"/>
    </source>
</evidence>
<dbReference type="Proteomes" id="UP001153709">
    <property type="component" value="Chromosome 9"/>
</dbReference>